<dbReference type="Proteomes" id="UP001348397">
    <property type="component" value="Unassembled WGS sequence"/>
</dbReference>
<organism evidence="1 2">
    <name type="scientific">Chryseobacterium salviniae</name>
    <dbReference type="NCBI Taxonomy" id="3101750"/>
    <lineage>
        <taxon>Bacteria</taxon>
        <taxon>Pseudomonadati</taxon>
        <taxon>Bacteroidota</taxon>
        <taxon>Flavobacteriia</taxon>
        <taxon>Flavobacteriales</taxon>
        <taxon>Weeksellaceae</taxon>
        <taxon>Chryseobacterium group</taxon>
        <taxon>Chryseobacterium</taxon>
    </lineage>
</organism>
<comment type="caution">
    <text evidence="1">The sequence shown here is derived from an EMBL/GenBank/DDBJ whole genome shotgun (WGS) entry which is preliminary data.</text>
</comment>
<evidence type="ECO:0000313" key="2">
    <source>
        <dbReference type="Proteomes" id="UP001348397"/>
    </source>
</evidence>
<accession>A0ABU6HSP7</accession>
<sequence length="165" mass="19194">MKTEIKISPENQAILDLIKSTGKTWYEISLPDHPIYPQFARKLVVTGFNTPDMEGEEERIYVNVRQYLILKEGNKIHKRLIMPNWEIHQGNVEEIMGADGHLITQTVIEKDDEDNVISEKIETIKTSSIQYVRFLIKSKSVHLVDIFGKFMSLYAQLFEEKINDI</sequence>
<dbReference type="RefSeq" id="WP_326320724.1">
    <property type="nucleotide sequence ID" value="NZ_JAYLAA010000037.1"/>
</dbReference>
<evidence type="ECO:0000313" key="1">
    <source>
        <dbReference type="EMBL" id="MEC3875923.1"/>
    </source>
</evidence>
<dbReference type="EMBL" id="JAYLAA010000037">
    <property type="protein sequence ID" value="MEC3875923.1"/>
    <property type="molecule type" value="Genomic_DNA"/>
</dbReference>
<reference evidence="1 2" key="1">
    <citation type="submission" date="2024-01" db="EMBL/GenBank/DDBJ databases">
        <title>Chryseobacterium sp. T9W2-O.</title>
        <authorList>
            <person name="Maltman C."/>
        </authorList>
    </citation>
    <scope>NUCLEOTIDE SEQUENCE [LARGE SCALE GENOMIC DNA]</scope>
    <source>
        <strain evidence="1 2">T9W2-O</strain>
    </source>
</reference>
<proteinExistence type="predicted"/>
<protein>
    <submittedName>
        <fullName evidence="1">Uncharacterized protein</fullName>
    </submittedName>
</protein>
<name>A0ABU6HSP7_9FLAO</name>
<keyword evidence="2" id="KW-1185">Reference proteome</keyword>
<gene>
    <name evidence="1" type="ORF">SOP96_09390</name>
</gene>